<reference evidence="3" key="1">
    <citation type="journal article" date="2016" name="Nature">
        <title>Genome evolution in the allotetraploid frog Xenopus laevis.</title>
        <authorList>
            <person name="Session A.M."/>
            <person name="Uno Y."/>
            <person name="Kwon T."/>
            <person name="Chapman J.A."/>
            <person name="Toyoda A."/>
            <person name="Takahashi S."/>
            <person name="Fukui A."/>
            <person name="Hikosaka A."/>
            <person name="Suzuki A."/>
            <person name="Kondo M."/>
            <person name="van Heeringen S.J."/>
            <person name="Quigley I."/>
            <person name="Heinz S."/>
            <person name="Ogino H."/>
            <person name="Ochi H."/>
            <person name="Hellsten U."/>
            <person name="Lyons J.B."/>
            <person name="Simakov O."/>
            <person name="Putnam N."/>
            <person name="Stites J."/>
            <person name="Kuroki Y."/>
            <person name="Tanaka T."/>
            <person name="Michiue T."/>
            <person name="Watanabe M."/>
            <person name="Bogdanovic O."/>
            <person name="Lister R."/>
            <person name="Georgiou G."/>
            <person name="Paranjpe S.S."/>
            <person name="van Kruijsbergen I."/>
            <person name="Shu S."/>
            <person name="Carlson J."/>
            <person name="Kinoshita T."/>
            <person name="Ohta Y."/>
            <person name="Mawaribuchi S."/>
            <person name="Jenkins J."/>
            <person name="Grimwood J."/>
            <person name="Schmutz J."/>
            <person name="Mitros T."/>
            <person name="Mozaffari S.V."/>
            <person name="Suzuki Y."/>
            <person name="Haramoto Y."/>
            <person name="Yamamoto T.S."/>
            <person name="Takagi C."/>
            <person name="Heald R."/>
            <person name="Miller K."/>
            <person name="Haudenschild C."/>
            <person name="Kitzman J."/>
            <person name="Nakayama T."/>
            <person name="Izutsu Y."/>
            <person name="Robert J."/>
            <person name="Fortriede J."/>
            <person name="Burns K."/>
            <person name="Lotay V."/>
            <person name="Karimi K."/>
            <person name="Yasuoka Y."/>
            <person name="Dichmann D.S."/>
            <person name="Flajnik M.F."/>
            <person name="Houston D.W."/>
            <person name="Shendure J."/>
            <person name="DuPasquier L."/>
            <person name="Vize P.D."/>
            <person name="Zorn A.M."/>
            <person name="Ito M."/>
            <person name="Marcotte E.M."/>
            <person name="Wallingford J.B."/>
            <person name="Ito Y."/>
            <person name="Asashima M."/>
            <person name="Ueno N."/>
            <person name="Matsuda Y."/>
            <person name="Veenstra G.J."/>
            <person name="Fujiyama A."/>
            <person name="Harland R.M."/>
            <person name="Taira M."/>
            <person name="Rokhsar D.S."/>
        </authorList>
    </citation>
    <scope>NUCLEOTIDE SEQUENCE [LARGE SCALE GENOMIC DNA]</scope>
    <source>
        <strain evidence="3">J</strain>
    </source>
</reference>
<protein>
    <submittedName>
        <fullName evidence="2">Uncharacterized protein</fullName>
    </submittedName>
</protein>
<evidence type="ECO:0000313" key="2">
    <source>
        <dbReference type="EMBL" id="OCT79612.1"/>
    </source>
</evidence>
<organism evidence="2 3">
    <name type="scientific">Xenopus laevis</name>
    <name type="common">African clawed frog</name>
    <dbReference type="NCBI Taxonomy" id="8355"/>
    <lineage>
        <taxon>Eukaryota</taxon>
        <taxon>Metazoa</taxon>
        <taxon>Chordata</taxon>
        <taxon>Craniata</taxon>
        <taxon>Vertebrata</taxon>
        <taxon>Euteleostomi</taxon>
        <taxon>Amphibia</taxon>
        <taxon>Batrachia</taxon>
        <taxon>Anura</taxon>
        <taxon>Pipoidea</taxon>
        <taxon>Pipidae</taxon>
        <taxon>Xenopodinae</taxon>
        <taxon>Xenopus</taxon>
        <taxon>Xenopus</taxon>
    </lineage>
</organism>
<evidence type="ECO:0000256" key="1">
    <source>
        <dbReference type="SAM" id="SignalP"/>
    </source>
</evidence>
<keyword evidence="1" id="KW-0732">Signal</keyword>
<accession>A0A974CUC1</accession>
<feature type="signal peptide" evidence="1">
    <location>
        <begin position="1"/>
        <end position="15"/>
    </location>
</feature>
<name>A0A974CUC1_XENLA</name>
<evidence type="ECO:0000313" key="3">
    <source>
        <dbReference type="Proteomes" id="UP000694892"/>
    </source>
</evidence>
<dbReference type="AlphaFoldDB" id="A0A974CUC1"/>
<proteinExistence type="predicted"/>
<feature type="chain" id="PRO_5037331726" evidence="1">
    <location>
        <begin position="16"/>
        <end position="81"/>
    </location>
</feature>
<dbReference type="Proteomes" id="UP000694892">
    <property type="component" value="Chromosome 5L"/>
</dbReference>
<sequence length="81" mass="8820">MLLLLDFYLYPATCGKGHLCCPDAFHNETVPVREVHAADLQLPACVTLHIPHGFAANLSPTLVSLCPPAFSLHFQSHWAPG</sequence>
<dbReference type="EMBL" id="CM004474">
    <property type="protein sequence ID" value="OCT79612.1"/>
    <property type="molecule type" value="Genomic_DNA"/>
</dbReference>
<gene>
    <name evidence="2" type="ORF">XELAEV_18026420mg</name>
</gene>